<organism evidence="2">
    <name type="scientific">Cyprinus carpio</name>
    <name type="common">Common carp</name>
    <dbReference type="NCBI Taxonomy" id="7962"/>
    <lineage>
        <taxon>Eukaryota</taxon>
        <taxon>Metazoa</taxon>
        <taxon>Chordata</taxon>
        <taxon>Craniata</taxon>
        <taxon>Vertebrata</taxon>
        <taxon>Euteleostomi</taxon>
        <taxon>Actinopterygii</taxon>
        <taxon>Neopterygii</taxon>
        <taxon>Teleostei</taxon>
        <taxon>Ostariophysi</taxon>
        <taxon>Cypriniformes</taxon>
        <taxon>Cyprinidae</taxon>
        <taxon>Cyprininae</taxon>
        <taxon>Cyprinus</taxon>
    </lineage>
</organism>
<protein>
    <submittedName>
        <fullName evidence="2">Uncharacterized protein LOC122141036</fullName>
    </submittedName>
</protein>
<name>A0A9Q9XJ48_CYPCA</name>
<feature type="region of interest" description="Disordered" evidence="1">
    <location>
        <begin position="67"/>
        <end position="94"/>
    </location>
</feature>
<evidence type="ECO:0000256" key="1">
    <source>
        <dbReference type="SAM" id="MobiDB-lite"/>
    </source>
</evidence>
<proteinExistence type="predicted"/>
<dbReference type="GO" id="GO:0004843">
    <property type="term" value="F:cysteine-type deubiquitinase activity"/>
    <property type="evidence" value="ECO:0007669"/>
    <property type="project" value="TreeGrafter"/>
</dbReference>
<dbReference type="RefSeq" id="XP_042602778.1">
    <property type="nucleotide sequence ID" value="XM_042746844.1"/>
</dbReference>
<dbReference type="GeneID" id="122141036"/>
<evidence type="ECO:0000313" key="2">
    <source>
        <dbReference type="RefSeq" id="XP_042602778.1"/>
    </source>
</evidence>
<dbReference type="GO" id="GO:0016579">
    <property type="term" value="P:protein deubiquitination"/>
    <property type="evidence" value="ECO:0007669"/>
    <property type="project" value="TreeGrafter"/>
</dbReference>
<dbReference type="OrthoDB" id="8958638at2759"/>
<gene>
    <name evidence="2" type="primary">LOC122141036</name>
</gene>
<dbReference type="AlphaFoldDB" id="A0A9Q9XJ48"/>
<dbReference type="SMR" id="A0A9Q9XJ48"/>
<dbReference type="KEGG" id="ccar:122141036"/>
<reference evidence="2" key="1">
    <citation type="submission" date="2025-08" db="UniProtKB">
        <authorList>
            <consortium name="RefSeq"/>
        </authorList>
    </citation>
    <scope>IDENTIFICATION</scope>
    <source>
        <tissue evidence="2">Muscle</tissue>
    </source>
</reference>
<dbReference type="PANTHER" id="PTHR12419">
    <property type="entry name" value="OTU DOMAIN CONTAINING PROTEIN"/>
    <property type="match status" value="1"/>
</dbReference>
<dbReference type="Proteomes" id="UP001155660">
    <property type="component" value="Chromosome A4"/>
</dbReference>
<dbReference type="InterPro" id="IPR050704">
    <property type="entry name" value="Peptidase_C85-like"/>
</dbReference>
<accession>A0A9Q9XJ48</accession>
<sequence>MPRPKKRATIAKRLYAQRCASTEAAPLPLKISQAKFPPLSLEKRAEAAQPPLKTYRVEVTPLPRKKMADCSGSCNPGPTQQVPPRPAKTNGKEAAPLPLKTSQAEVIPTPRKKKGRFCHRVETTPQQVPPLPVGTIGVEAAALPLKTIEAEVMPGPRKKIGRLCHRVETTPQQVPPLPVGTIGVEAAPLPLKTSEAEVIPNPRKKKGRFYHRVETKPLDPPRRPATNGVEAAQLPLKTSRAEVIPYPLKKKAGLSPQSGSLEDHVKTCQNCVKTCQKRKLCENLRKLCENPPIPCQNPRKQCENCVKLCENCGKPHENKPKLNNSEMLVNVHEISVNTLPAYCDSPQQSVQKGSLDQAVGSSFPRSSGKALYSEVVKRPPKVCESVKTEVRTSDFQVDSGKLCQPQMRYPMKSQSKPMQSEPNIPANSHENALSICCDFPQKSMLKGSFDQADACFGDSHNRQCGAIGLTAVLKSKLKNVLTWSTQDLDGVLVAGTCLYESLRNQGNIKDRQVKGRNYIAVHELPRRHVLGNTTFSIEYTPSLTGFVNVNEYQEYDEAISGVAMPLDVGLQQALLTPCQTKTIKPDGNCFFRSLAHVICGSEEKHLKVRRAVVKHLKMNTPLFESTEIEMVFVQEHVEMQCQMRSASHVYVKGRQEVGSGPEFVCCVCRYFSESRLLNVEDNAMKTKEKIAALGRRCITTRVQIMDLSNVSLKNPLWTTARRERC</sequence>